<comment type="caution">
    <text evidence="1">The sequence shown here is derived from an EMBL/GenBank/DDBJ whole genome shotgun (WGS) entry which is preliminary data.</text>
</comment>
<proteinExistence type="predicted"/>
<keyword evidence="2" id="KW-1185">Reference proteome</keyword>
<reference evidence="1" key="1">
    <citation type="submission" date="2023-09" db="EMBL/GenBank/DDBJ databases">
        <title>Vallitalea sediminicola and Vallitalea maricola sp. nov., anaerobic bacteria isolated from marine sediment.</title>
        <authorList>
            <person name="Hirano S."/>
            <person name="Maeda A."/>
            <person name="Terahara T."/>
            <person name="Mori K."/>
            <person name="Hamada M."/>
            <person name="Matsumoto R."/>
            <person name="Kobayashi T."/>
        </authorList>
    </citation>
    <scope>NUCLEOTIDE SEQUENCE</scope>
    <source>
        <strain evidence="1">AN17-2</strain>
    </source>
</reference>
<protein>
    <submittedName>
        <fullName evidence="1">Uncharacterized protein</fullName>
    </submittedName>
</protein>
<sequence length="505" mass="59078">MNYKIDKNSLANQGIVIVNCINKYGEIEWTKKYKYIKNNDIVYEKFAKGNKVILNKIYMEGLSLKEYIEYLNVHYPDKEKVDIRIELKSSFIVNADFSNTTFQGKTKFNRTIFKGKTKFNKVTFLDETDFSQTIFLDEVQFNSESTFYKKTKFVNTTFYKVIFNKTYFLNEVTFFNSAFNGVVRLSNVLFKNVDFKNASFMNDVHFGPNANFQEGEVVFKEAYFHKEVDFRLSTFIKVDFSSCKFSDEVRFDEVVLDNGKFYRSVFKKSLYFKGDVSKNLNLEDINIEKKLFINNYKTSIKTMNLLVKDISGFIDLDWQTMKVKNMIMSQGNDTTYKQKADQFILLKENYNKQGHYDDEDNAYVEFKKCMRKSKVKGEGIENGIRKWLAIVWEIIWYIPKLILFELIGGYGTKPKNVFITMILTILGFALIYLYIPAIKIDLSNVNMVNYRVAALYYSGITFLTIGYGDISPLNELTAMVSVVEGFIGIFLMSYFTVSFTRKLLR</sequence>
<dbReference type="Proteomes" id="UP001374599">
    <property type="component" value="Unassembled WGS sequence"/>
</dbReference>
<accession>A0ACB5UJS1</accession>
<evidence type="ECO:0000313" key="1">
    <source>
        <dbReference type="EMBL" id="GMQ62158.1"/>
    </source>
</evidence>
<name>A0ACB5UJS1_9FIRM</name>
<organism evidence="1 2">
    <name type="scientific">Vallitalea maricola</name>
    <dbReference type="NCBI Taxonomy" id="3074433"/>
    <lineage>
        <taxon>Bacteria</taxon>
        <taxon>Bacillati</taxon>
        <taxon>Bacillota</taxon>
        <taxon>Clostridia</taxon>
        <taxon>Lachnospirales</taxon>
        <taxon>Vallitaleaceae</taxon>
        <taxon>Vallitalea</taxon>
    </lineage>
</organism>
<gene>
    <name evidence="1" type="ORF">AN2V17_13890</name>
</gene>
<dbReference type="EMBL" id="BTPU01000020">
    <property type="protein sequence ID" value="GMQ62158.1"/>
    <property type="molecule type" value="Genomic_DNA"/>
</dbReference>
<evidence type="ECO:0000313" key="2">
    <source>
        <dbReference type="Proteomes" id="UP001374599"/>
    </source>
</evidence>